<evidence type="ECO:0000256" key="1">
    <source>
        <dbReference type="SAM" id="MobiDB-lite"/>
    </source>
</evidence>
<reference evidence="4" key="1">
    <citation type="journal article" date="2018" name="Nat. Microbiol.">
        <title>Leveraging single-cell genomics to expand the fungal tree of life.</title>
        <authorList>
            <person name="Ahrendt S.R."/>
            <person name="Quandt C.A."/>
            <person name="Ciobanu D."/>
            <person name="Clum A."/>
            <person name="Salamov A."/>
            <person name="Andreopoulos B."/>
            <person name="Cheng J.F."/>
            <person name="Woyke T."/>
            <person name="Pelin A."/>
            <person name="Henrissat B."/>
            <person name="Reynolds N.K."/>
            <person name="Benny G.L."/>
            <person name="Smith M.E."/>
            <person name="James T.Y."/>
            <person name="Grigoriev I.V."/>
        </authorList>
    </citation>
    <scope>NUCLEOTIDE SEQUENCE [LARGE SCALE GENOMIC DNA]</scope>
    <source>
        <strain evidence="4">RSA 1356</strain>
    </source>
</reference>
<accession>A0A4P9XN05</accession>
<gene>
    <name evidence="3" type="ORF">THASP1DRAFT_30859</name>
</gene>
<feature type="transmembrane region" description="Helical" evidence="2">
    <location>
        <begin position="206"/>
        <end position="227"/>
    </location>
</feature>
<feature type="transmembrane region" description="Helical" evidence="2">
    <location>
        <begin position="177"/>
        <end position="200"/>
    </location>
</feature>
<dbReference type="EMBL" id="KZ992735">
    <property type="protein sequence ID" value="RKP07327.1"/>
    <property type="molecule type" value="Genomic_DNA"/>
</dbReference>
<sequence>MENPFADKDSHMATPGSFPSLQSAYKDSYDHDSPTGKEDASQGLVNTGQDKHDQPPSYAQVAAIQADSDSEYQPHHTKPKYAVGSYGTDKPQIPPLSQLTASHAVPPLPPRTDTAQHRQSKDARVDYDKTATWHSPHYRYDSQEPQHTIDRPMSPDDYRAMNESIERKQSIWRRYPAPMFTFLFGFLFPPIWLVGSVWILSKHATLKRWGIVNAIGAIAALIVLLIIRPW</sequence>
<evidence type="ECO:0000313" key="3">
    <source>
        <dbReference type="EMBL" id="RKP07327.1"/>
    </source>
</evidence>
<evidence type="ECO:0000256" key="2">
    <source>
        <dbReference type="SAM" id="Phobius"/>
    </source>
</evidence>
<keyword evidence="2" id="KW-0472">Membrane</keyword>
<evidence type="ECO:0000313" key="4">
    <source>
        <dbReference type="Proteomes" id="UP000271241"/>
    </source>
</evidence>
<dbReference type="Proteomes" id="UP000271241">
    <property type="component" value="Unassembled WGS sequence"/>
</dbReference>
<protein>
    <submittedName>
        <fullName evidence="3">Uncharacterized protein</fullName>
    </submittedName>
</protein>
<feature type="compositionally biased region" description="Basic and acidic residues" evidence="1">
    <location>
        <begin position="1"/>
        <end position="11"/>
    </location>
</feature>
<dbReference type="AlphaFoldDB" id="A0A4P9XN05"/>
<keyword evidence="2" id="KW-0812">Transmembrane</keyword>
<keyword evidence="2" id="KW-1133">Transmembrane helix</keyword>
<name>A0A4P9XN05_9FUNG</name>
<organism evidence="3 4">
    <name type="scientific">Thamnocephalis sphaerospora</name>
    <dbReference type="NCBI Taxonomy" id="78915"/>
    <lineage>
        <taxon>Eukaryota</taxon>
        <taxon>Fungi</taxon>
        <taxon>Fungi incertae sedis</taxon>
        <taxon>Zoopagomycota</taxon>
        <taxon>Zoopagomycotina</taxon>
        <taxon>Zoopagomycetes</taxon>
        <taxon>Zoopagales</taxon>
        <taxon>Sigmoideomycetaceae</taxon>
        <taxon>Thamnocephalis</taxon>
    </lineage>
</organism>
<feature type="region of interest" description="Disordered" evidence="1">
    <location>
        <begin position="1"/>
        <end position="123"/>
    </location>
</feature>
<dbReference type="OrthoDB" id="28975at2759"/>
<keyword evidence="4" id="KW-1185">Reference proteome</keyword>
<feature type="compositionally biased region" description="Basic and acidic residues" evidence="1">
    <location>
        <begin position="27"/>
        <end position="40"/>
    </location>
</feature>
<feature type="compositionally biased region" description="Basic and acidic residues" evidence="1">
    <location>
        <begin position="114"/>
        <end position="123"/>
    </location>
</feature>
<proteinExistence type="predicted"/>